<organism evidence="5 6">
    <name type="scientific">Apolygus lucorum</name>
    <name type="common">Small green plant bug</name>
    <name type="synonym">Lygocoris lucorum</name>
    <dbReference type="NCBI Taxonomy" id="248454"/>
    <lineage>
        <taxon>Eukaryota</taxon>
        <taxon>Metazoa</taxon>
        <taxon>Ecdysozoa</taxon>
        <taxon>Arthropoda</taxon>
        <taxon>Hexapoda</taxon>
        <taxon>Insecta</taxon>
        <taxon>Pterygota</taxon>
        <taxon>Neoptera</taxon>
        <taxon>Paraneoptera</taxon>
        <taxon>Hemiptera</taxon>
        <taxon>Heteroptera</taxon>
        <taxon>Panheteroptera</taxon>
        <taxon>Cimicomorpha</taxon>
        <taxon>Miridae</taxon>
        <taxon>Mirini</taxon>
        <taxon>Apolygus</taxon>
    </lineage>
</organism>
<evidence type="ECO:0000313" key="5">
    <source>
        <dbReference type="EMBL" id="KAF6197686.1"/>
    </source>
</evidence>
<keyword evidence="1" id="KW-0677">Repeat</keyword>
<protein>
    <recommendedName>
        <fullName evidence="4">Calponin-homology (CH) domain-containing protein</fullName>
    </recommendedName>
</protein>
<dbReference type="GO" id="GO:0003779">
    <property type="term" value="F:actin binding"/>
    <property type="evidence" value="ECO:0007669"/>
    <property type="project" value="UniProtKB-KW"/>
</dbReference>
<dbReference type="InterPro" id="IPR001715">
    <property type="entry name" value="CH_dom"/>
</dbReference>
<feature type="domain" description="Calponin-homology (CH)" evidence="4">
    <location>
        <begin position="333"/>
        <end position="447"/>
    </location>
</feature>
<keyword evidence="6" id="KW-1185">Reference proteome</keyword>
<dbReference type="PROSITE" id="PS50021">
    <property type="entry name" value="CH"/>
    <property type="match status" value="1"/>
</dbReference>
<proteinExistence type="predicted"/>
<dbReference type="InterPro" id="IPR036872">
    <property type="entry name" value="CH_dom_sf"/>
</dbReference>
<dbReference type="PANTHER" id="PTHR11915">
    <property type="entry name" value="SPECTRIN/FILAMIN RELATED CYTOSKELETAL PROTEIN"/>
    <property type="match status" value="1"/>
</dbReference>
<evidence type="ECO:0000313" key="6">
    <source>
        <dbReference type="Proteomes" id="UP000466442"/>
    </source>
</evidence>
<dbReference type="Proteomes" id="UP000466442">
    <property type="component" value="Unassembled WGS sequence"/>
</dbReference>
<name>A0A8S9WPF1_APOLU</name>
<reference evidence="5" key="1">
    <citation type="journal article" date="2021" name="Mol. Ecol. Resour.">
        <title>Apolygus lucorum genome provides insights into omnivorousness and mesophyll feeding.</title>
        <authorList>
            <person name="Liu Y."/>
            <person name="Liu H."/>
            <person name="Wang H."/>
            <person name="Huang T."/>
            <person name="Liu B."/>
            <person name="Yang B."/>
            <person name="Yin L."/>
            <person name="Li B."/>
            <person name="Zhang Y."/>
            <person name="Zhang S."/>
            <person name="Jiang F."/>
            <person name="Zhang X."/>
            <person name="Ren Y."/>
            <person name="Wang B."/>
            <person name="Wang S."/>
            <person name="Lu Y."/>
            <person name="Wu K."/>
            <person name="Fan W."/>
            <person name="Wang G."/>
        </authorList>
    </citation>
    <scope>NUCLEOTIDE SEQUENCE</scope>
    <source>
        <strain evidence="5">12Hb</strain>
    </source>
</reference>
<dbReference type="OrthoDB" id="6627073at2759"/>
<sequence length="469" mass="52712">MNSRGGAKVGILGDEEVKTGPAPGNRHFDGLDESRPISSAEIIALPHLPRLARIPSNFRCWNHRFSASWTNLVQSPALEINNSPYLAGLGRISSDFRRRNHRFSASPTARTNPVQFPVLESSLFRILDESRPIASTGNQKFALSRRAWTNLVRFPAPESSLFRISHGSHESRLISGAGIIAFPHLGRISSNRQHWKSTIRLISLGLDESRLISGAGIIAFPHLPRLTRIPSNFRAWTNLVRFPAPKSSLCRISHGSHESRLISGAGIIAFPHLGRISSNRQHWKSTIRLISLGLDESRPISGAEIIALPHLPRLARISSNFRPLKSTVILGPEPGNRHFDHWTRTKTYTQICILPELSPASNRHVTDLFTDLQDGVNLICLLEVLTGEHLHREKGKMRFHALQNVELVLNFLRYKKIKLVNIRPEDIVDGNPKLTLGLIWTIILHFQVEIPFMIPIVKRVCLYKKFASD</sequence>
<dbReference type="InterPro" id="IPR001589">
    <property type="entry name" value="Actinin_actin-bd_CS"/>
</dbReference>
<gene>
    <name evidence="5" type="ORF">GE061_008652</name>
</gene>
<dbReference type="PROSITE" id="PS00020">
    <property type="entry name" value="ACTININ_2"/>
    <property type="match status" value="1"/>
</dbReference>
<comment type="caution">
    <text evidence="5">The sequence shown here is derived from an EMBL/GenBank/DDBJ whole genome shotgun (WGS) entry which is preliminary data.</text>
</comment>
<evidence type="ECO:0000256" key="1">
    <source>
        <dbReference type="ARBA" id="ARBA00022737"/>
    </source>
</evidence>
<dbReference type="Gene3D" id="1.10.418.10">
    <property type="entry name" value="Calponin-like domain"/>
    <property type="match status" value="1"/>
</dbReference>
<evidence type="ECO:0000259" key="4">
    <source>
        <dbReference type="PROSITE" id="PS50021"/>
    </source>
</evidence>
<evidence type="ECO:0000256" key="3">
    <source>
        <dbReference type="SAM" id="MobiDB-lite"/>
    </source>
</evidence>
<keyword evidence="2" id="KW-0009">Actin-binding</keyword>
<evidence type="ECO:0000256" key="2">
    <source>
        <dbReference type="ARBA" id="ARBA00023203"/>
    </source>
</evidence>
<dbReference type="FunFam" id="1.10.418.10:FF:000048">
    <property type="entry name" value="Short stop, isoform B"/>
    <property type="match status" value="1"/>
</dbReference>
<dbReference type="SUPFAM" id="SSF47576">
    <property type="entry name" value="Calponin-homology domain, CH-domain"/>
    <property type="match status" value="1"/>
</dbReference>
<dbReference type="CDD" id="cd21188">
    <property type="entry name" value="CH_PLEC-like_rpt1"/>
    <property type="match status" value="1"/>
</dbReference>
<feature type="region of interest" description="Disordered" evidence="3">
    <location>
        <begin position="1"/>
        <end position="31"/>
    </location>
</feature>
<accession>A0A8S9WPF1</accession>
<dbReference type="SMART" id="SM00033">
    <property type="entry name" value="CH"/>
    <property type="match status" value="1"/>
</dbReference>
<dbReference type="AlphaFoldDB" id="A0A8S9WPF1"/>
<dbReference type="EMBL" id="WIXP02000017">
    <property type="protein sequence ID" value="KAF6197686.1"/>
    <property type="molecule type" value="Genomic_DNA"/>
</dbReference>
<dbReference type="Pfam" id="PF00307">
    <property type="entry name" value="CH"/>
    <property type="match status" value="1"/>
</dbReference>